<accession>A0ACB7CFN1</accession>
<organism evidence="1 2">
    <name type="scientific">Pneumocystis oryctolagi</name>
    <dbReference type="NCBI Taxonomy" id="42067"/>
    <lineage>
        <taxon>Eukaryota</taxon>
        <taxon>Fungi</taxon>
        <taxon>Dikarya</taxon>
        <taxon>Ascomycota</taxon>
        <taxon>Taphrinomycotina</taxon>
        <taxon>Pneumocystomycetes</taxon>
        <taxon>Pneumocystaceae</taxon>
        <taxon>Pneumocystis</taxon>
    </lineage>
</organism>
<proteinExistence type="predicted"/>
<evidence type="ECO:0000313" key="1">
    <source>
        <dbReference type="EMBL" id="KAG4305875.1"/>
    </source>
</evidence>
<reference evidence="1 2" key="1">
    <citation type="journal article" date="2021" name="Commun. Biol.">
        <title>Genomic insights into the host specific adaptation of the Pneumocystis genus.</title>
        <authorList>
            <person name="Cisse O.H."/>
            <person name="Ma L."/>
            <person name="Dekker J.P."/>
            <person name="Khil P.P."/>
            <person name="Youn J.-H."/>
            <person name="Brenchley J.M."/>
            <person name="Blair R."/>
            <person name="Pahar B."/>
            <person name="Chabe M."/>
            <person name="Van Rompay K.K.A."/>
            <person name="Keesler R."/>
            <person name="Sukura A."/>
            <person name="Hirsch V."/>
            <person name="Kutty G."/>
            <person name="Liu Y."/>
            <person name="Peng L."/>
            <person name="Chen J."/>
            <person name="Song J."/>
            <person name="Weissenbacher-Lang C."/>
            <person name="Xu J."/>
            <person name="Upham N.S."/>
            <person name="Stajich J.E."/>
            <person name="Cuomo C.A."/>
            <person name="Cushion M.T."/>
            <person name="Kovacs J.A."/>
        </authorList>
    </citation>
    <scope>NUCLEOTIDE SEQUENCE [LARGE SCALE GENOMIC DNA]</scope>
    <source>
        <strain evidence="1 2">RABM</strain>
    </source>
</reference>
<dbReference type="Proteomes" id="UP000768646">
    <property type="component" value="Unassembled WGS sequence"/>
</dbReference>
<dbReference type="EMBL" id="JABTEG010000002">
    <property type="protein sequence ID" value="KAG4305875.1"/>
    <property type="molecule type" value="Genomic_DNA"/>
</dbReference>
<keyword evidence="2" id="KW-1185">Reference proteome</keyword>
<protein>
    <submittedName>
        <fullName evidence="1">Uncharacterized protein</fullName>
    </submittedName>
</protein>
<gene>
    <name evidence="1" type="ORF">PORY_000785</name>
</gene>
<sequence length="455" mass="51815">MNLELLNPFSQEYPESLTSSLSYGHAMLIRFNKKGDHLAAGLYDGAVIIWDLLTNGVSRVLKGHTRPIQSVCWSVEGRYLLSAARDWRCILWDLKDGSRVKTIRFNAPIWGAELHPHNRKIFVASLLEDVPILTDISKGNIQKHILPTAPKRPVKEGIEEGEIDEKTASQDTKQFTLVCTFDSTGKYIYSGTTKGWLNIISSESFEIIYSFRLTNSNIKQIRLSPTGKTFVINSTDRIVRTLPVVDDPESLNSESIEVEHKFQDVINRFQWNACAFSCSGEYVMASTYQSAHVIYIWDRNTGSLVKILEGPKEEFIDIDWHPVYPLITAAGLETGTIYIWSVPQTEEWSAFAPDFTELEENVLYEEREDEFDIVPEKENKKNIIDDDDDDDDDIDIITIDNIQNETESTHVEGFLLPVLFDSDCTSSSETSNQEGNRNIKKLENSKNSVKRKRNE</sequence>
<comment type="caution">
    <text evidence="1">The sequence shown here is derived from an EMBL/GenBank/DDBJ whole genome shotgun (WGS) entry which is preliminary data.</text>
</comment>
<evidence type="ECO:0000313" key="2">
    <source>
        <dbReference type="Proteomes" id="UP000768646"/>
    </source>
</evidence>
<name>A0ACB7CFN1_9ASCO</name>